<dbReference type="Gene3D" id="3.40.50.2000">
    <property type="entry name" value="Glycogen Phosphorylase B"/>
    <property type="match status" value="2"/>
</dbReference>
<keyword evidence="1" id="KW-0328">Glycosyltransferase</keyword>
<accession>A0ABS1E773</accession>
<dbReference type="Proteomes" id="UP000738126">
    <property type="component" value="Unassembled WGS sequence"/>
</dbReference>
<dbReference type="GO" id="GO:0016740">
    <property type="term" value="F:transferase activity"/>
    <property type="evidence" value="ECO:0007669"/>
    <property type="project" value="UniProtKB-KW"/>
</dbReference>
<comment type="caution">
    <text evidence="3">The sequence shown here is derived from an EMBL/GenBank/DDBJ whole genome shotgun (WGS) entry which is preliminary data.</text>
</comment>
<organism evidence="3 4">
    <name type="scientific">Halorhodospira neutriphila</name>
    <dbReference type="NCBI Taxonomy" id="168379"/>
    <lineage>
        <taxon>Bacteria</taxon>
        <taxon>Pseudomonadati</taxon>
        <taxon>Pseudomonadota</taxon>
        <taxon>Gammaproteobacteria</taxon>
        <taxon>Chromatiales</taxon>
        <taxon>Ectothiorhodospiraceae</taxon>
        <taxon>Halorhodospira</taxon>
    </lineage>
</organism>
<evidence type="ECO:0000256" key="1">
    <source>
        <dbReference type="ARBA" id="ARBA00022676"/>
    </source>
</evidence>
<dbReference type="PANTHER" id="PTHR30160">
    <property type="entry name" value="TETRAACYLDISACCHARIDE 4'-KINASE-RELATED"/>
    <property type="match status" value="1"/>
</dbReference>
<dbReference type="SUPFAM" id="SSF53756">
    <property type="entry name" value="UDP-Glycosyltransferase/glycogen phosphorylase"/>
    <property type="match status" value="1"/>
</dbReference>
<dbReference type="EMBL" id="NRSH01000178">
    <property type="protein sequence ID" value="MBK1727563.1"/>
    <property type="molecule type" value="Genomic_DNA"/>
</dbReference>
<evidence type="ECO:0000256" key="2">
    <source>
        <dbReference type="ARBA" id="ARBA00022679"/>
    </source>
</evidence>
<dbReference type="InterPro" id="IPR051199">
    <property type="entry name" value="LPS_LOS_Heptosyltrfase"/>
</dbReference>
<dbReference type="RefSeq" id="WP_200261089.1">
    <property type="nucleotide sequence ID" value="NZ_NRSH01000178.1"/>
</dbReference>
<reference evidence="3 4" key="1">
    <citation type="journal article" date="2020" name="Microorganisms">
        <title>Osmotic Adaptation and Compatible Solute Biosynthesis of Phototrophic Bacteria as Revealed from Genome Analyses.</title>
        <authorList>
            <person name="Imhoff J.F."/>
            <person name="Rahn T."/>
            <person name="Kunzel S."/>
            <person name="Keller A."/>
            <person name="Neulinger S.C."/>
        </authorList>
    </citation>
    <scope>NUCLEOTIDE SEQUENCE [LARGE SCALE GENOMIC DNA]</scope>
    <source>
        <strain evidence="3 4">DSM 15116</strain>
    </source>
</reference>
<dbReference type="CDD" id="cd03789">
    <property type="entry name" value="GT9_LPS_heptosyltransferase"/>
    <property type="match status" value="1"/>
</dbReference>
<protein>
    <submittedName>
        <fullName evidence="3">Glycosyl transferase</fullName>
    </submittedName>
</protein>
<dbReference type="InterPro" id="IPR002201">
    <property type="entry name" value="Glyco_trans_9"/>
</dbReference>
<dbReference type="Pfam" id="PF01075">
    <property type="entry name" value="Glyco_transf_9"/>
    <property type="match status" value="1"/>
</dbReference>
<evidence type="ECO:0000313" key="4">
    <source>
        <dbReference type="Proteomes" id="UP000738126"/>
    </source>
</evidence>
<dbReference type="PANTHER" id="PTHR30160:SF21">
    <property type="entry name" value="LIPOPOLYSACCHARIDE CORE HEPTOSYLTRANSFERASE OPSX"/>
    <property type="match status" value="1"/>
</dbReference>
<proteinExistence type="predicted"/>
<feature type="non-terminal residue" evidence="3">
    <location>
        <position position="285"/>
    </location>
</feature>
<evidence type="ECO:0000313" key="3">
    <source>
        <dbReference type="EMBL" id="MBK1727563.1"/>
    </source>
</evidence>
<keyword evidence="2 3" id="KW-0808">Transferase</keyword>
<keyword evidence="4" id="KW-1185">Reference proteome</keyword>
<name>A0ABS1E773_9GAMM</name>
<sequence length="285" mass="30843">MPSTDPPRSLCLLRLSAIGDVTHVVPVVRTLQAHWPQTAITWIVGRTEHQLVGGLEGVRFRVVDKGDGLLGAPAQLRRALAGERFDVLLHMQASWRANLLARAVPAERRIGFDRPRARNGQGLFCERRIPGPHRVHVLDGFFQFLQALGLEGRELRWRIPVPAAAEQRAGELLPAGRRFLAISPCTSARARNFRNWSAQRYAAVADHAYRAHGLELVLTGGPTALEREFAEAIAAQTAAPVTDLIGATSLPELLAALGRASAFVGPDSGPLHMANAAGVPVVGLY</sequence>
<gene>
    <name evidence="3" type="ORF">CKO13_11180</name>
</gene>